<feature type="non-terminal residue" evidence="1">
    <location>
        <position position="1"/>
    </location>
</feature>
<dbReference type="Proteomes" id="UP000708208">
    <property type="component" value="Unassembled WGS sequence"/>
</dbReference>
<proteinExistence type="predicted"/>
<sequence length="21" mass="2510">MLSSEELRKECHTLMIIISYL</sequence>
<reference evidence="1" key="1">
    <citation type="submission" date="2021-06" db="EMBL/GenBank/DDBJ databases">
        <authorList>
            <person name="Hodson N. C."/>
            <person name="Mongue J. A."/>
            <person name="Jaron S. K."/>
        </authorList>
    </citation>
    <scope>NUCLEOTIDE SEQUENCE</scope>
</reference>
<organism evidence="1 2">
    <name type="scientific">Allacma fusca</name>
    <dbReference type="NCBI Taxonomy" id="39272"/>
    <lineage>
        <taxon>Eukaryota</taxon>
        <taxon>Metazoa</taxon>
        <taxon>Ecdysozoa</taxon>
        <taxon>Arthropoda</taxon>
        <taxon>Hexapoda</taxon>
        <taxon>Collembola</taxon>
        <taxon>Symphypleona</taxon>
        <taxon>Sminthuridae</taxon>
        <taxon>Allacma</taxon>
    </lineage>
</organism>
<evidence type="ECO:0000313" key="1">
    <source>
        <dbReference type="EMBL" id="CAG7725167.1"/>
    </source>
</evidence>
<dbReference type="EMBL" id="CAJVCH010118441">
    <property type="protein sequence ID" value="CAG7725167.1"/>
    <property type="molecule type" value="Genomic_DNA"/>
</dbReference>
<keyword evidence="2" id="KW-1185">Reference proteome</keyword>
<dbReference type="AlphaFoldDB" id="A0A8J2JQD8"/>
<name>A0A8J2JQD8_9HEXA</name>
<gene>
    <name evidence="1" type="ORF">AFUS01_LOCUS14143</name>
</gene>
<accession>A0A8J2JQD8</accession>
<comment type="caution">
    <text evidence="1">The sequence shown here is derived from an EMBL/GenBank/DDBJ whole genome shotgun (WGS) entry which is preliminary data.</text>
</comment>
<protein>
    <submittedName>
        <fullName evidence="1">Uncharacterized protein</fullName>
    </submittedName>
</protein>
<evidence type="ECO:0000313" key="2">
    <source>
        <dbReference type="Proteomes" id="UP000708208"/>
    </source>
</evidence>